<feature type="non-terminal residue" evidence="2">
    <location>
        <position position="129"/>
    </location>
</feature>
<gene>
    <name evidence="2" type="ORF">MNBD_PLANCTO03-1827</name>
</gene>
<accession>A0A3B1DY63</accession>
<sequence>MTICRPYLAVASCAVVVFAAVGLAGETVATYRMTFTSVWSEETHPVDFPPNPHFSGLIGGSHNVGVRFWEVGELASPAIEAMAETGSKTLLEAEINDAIAAGTARQVISRGSLDPSPGTRTWTYNVYST</sequence>
<dbReference type="Gene3D" id="2.60.40.2130">
    <property type="entry name" value="F-spondin domain"/>
    <property type="match status" value="1"/>
</dbReference>
<dbReference type="PROSITE" id="PS51020">
    <property type="entry name" value="SPONDIN"/>
    <property type="match status" value="1"/>
</dbReference>
<organism evidence="2">
    <name type="scientific">hydrothermal vent metagenome</name>
    <dbReference type="NCBI Taxonomy" id="652676"/>
    <lineage>
        <taxon>unclassified sequences</taxon>
        <taxon>metagenomes</taxon>
        <taxon>ecological metagenomes</taxon>
    </lineage>
</organism>
<reference evidence="2" key="1">
    <citation type="submission" date="2018-06" db="EMBL/GenBank/DDBJ databases">
        <authorList>
            <person name="Zhirakovskaya E."/>
        </authorList>
    </citation>
    <scope>NUCLEOTIDE SEQUENCE</scope>
</reference>
<protein>
    <recommendedName>
        <fullName evidence="1">Spondin domain-containing protein</fullName>
    </recommendedName>
</protein>
<evidence type="ECO:0000313" key="2">
    <source>
        <dbReference type="EMBL" id="VAX40490.1"/>
    </source>
</evidence>
<dbReference type="InterPro" id="IPR038678">
    <property type="entry name" value="Spondin_N_sf"/>
</dbReference>
<dbReference type="EMBL" id="UOGK01000400">
    <property type="protein sequence ID" value="VAX40490.1"/>
    <property type="molecule type" value="Genomic_DNA"/>
</dbReference>
<evidence type="ECO:0000259" key="1">
    <source>
        <dbReference type="PROSITE" id="PS51020"/>
    </source>
</evidence>
<dbReference type="InterPro" id="IPR009465">
    <property type="entry name" value="Spondin_N"/>
</dbReference>
<dbReference type="Pfam" id="PF06468">
    <property type="entry name" value="Spond_N"/>
    <property type="match status" value="1"/>
</dbReference>
<feature type="domain" description="Spondin" evidence="1">
    <location>
        <begin position="19"/>
        <end position="129"/>
    </location>
</feature>
<proteinExistence type="predicted"/>
<name>A0A3B1DY63_9ZZZZ</name>
<dbReference type="AlphaFoldDB" id="A0A3B1DY63"/>